<dbReference type="RefSeq" id="WP_061776554.1">
    <property type="nucleotide sequence ID" value="NZ_AYZH01000010.1"/>
</dbReference>
<evidence type="ECO:0000313" key="2">
    <source>
        <dbReference type="Proteomes" id="UP000051589"/>
    </source>
</evidence>
<gene>
    <name evidence="1" type="ORF">FD13_GL000305</name>
</gene>
<organism evidence="1 2">
    <name type="scientific">Levilactobacillus senmaizukei DSM 21775 = NBRC 103853</name>
    <dbReference type="NCBI Taxonomy" id="1423803"/>
    <lineage>
        <taxon>Bacteria</taxon>
        <taxon>Bacillati</taxon>
        <taxon>Bacillota</taxon>
        <taxon>Bacilli</taxon>
        <taxon>Lactobacillales</taxon>
        <taxon>Lactobacillaceae</taxon>
        <taxon>Levilactobacillus</taxon>
    </lineage>
</organism>
<protein>
    <submittedName>
        <fullName evidence="1">Uncharacterized protein</fullName>
    </submittedName>
</protein>
<reference evidence="1 2" key="1">
    <citation type="journal article" date="2015" name="Genome Announc.">
        <title>Expanding the biotechnology potential of lactobacilli through comparative genomics of 213 strains and associated genera.</title>
        <authorList>
            <person name="Sun Z."/>
            <person name="Harris H.M."/>
            <person name="McCann A."/>
            <person name="Guo C."/>
            <person name="Argimon S."/>
            <person name="Zhang W."/>
            <person name="Yang X."/>
            <person name="Jeffery I.B."/>
            <person name="Cooney J.C."/>
            <person name="Kagawa T.F."/>
            <person name="Liu W."/>
            <person name="Song Y."/>
            <person name="Salvetti E."/>
            <person name="Wrobel A."/>
            <person name="Rasinkangas P."/>
            <person name="Parkhill J."/>
            <person name="Rea M.C."/>
            <person name="O'Sullivan O."/>
            <person name="Ritari J."/>
            <person name="Douillard F.P."/>
            <person name="Paul Ross R."/>
            <person name="Yang R."/>
            <person name="Briner A.E."/>
            <person name="Felis G.E."/>
            <person name="de Vos W.M."/>
            <person name="Barrangou R."/>
            <person name="Klaenhammer T.R."/>
            <person name="Caufield P.W."/>
            <person name="Cui Y."/>
            <person name="Zhang H."/>
            <person name="O'Toole P.W."/>
        </authorList>
    </citation>
    <scope>NUCLEOTIDE SEQUENCE [LARGE SCALE GENOMIC DNA]</scope>
    <source>
        <strain evidence="1 2">DSM 21775</strain>
    </source>
</reference>
<comment type="caution">
    <text evidence="1">The sequence shown here is derived from an EMBL/GenBank/DDBJ whole genome shotgun (WGS) entry which is preliminary data.</text>
</comment>
<dbReference type="EMBL" id="AYZH01000010">
    <property type="protein sequence ID" value="KRN02165.1"/>
    <property type="molecule type" value="Genomic_DNA"/>
</dbReference>
<evidence type="ECO:0000313" key="1">
    <source>
        <dbReference type="EMBL" id="KRN02165.1"/>
    </source>
</evidence>
<dbReference type="OrthoDB" id="2284969at2"/>
<dbReference type="PATRIC" id="fig|1423803.3.peg.300"/>
<name>A0A0R2DKD1_9LACO</name>
<sequence>MPNKIQYGENKWVYLKDTRFIHIYLIVDGKTHELFGFTNNDAIKWTKVDNDFDLDSDFSGDPIMLQNHSSKGQITLSCNENGQAAAYGEAVIKRQKTYALGEIPTVGLKVVNDNNNKTVDLPYAFAQKEPDGGITNSFDNSEYTFLGWNFDVDQDSGIVL</sequence>
<accession>A0A0R2DKD1</accession>
<dbReference type="STRING" id="1423803.FD13_GL000305"/>
<keyword evidence="2" id="KW-1185">Reference proteome</keyword>
<dbReference type="AlphaFoldDB" id="A0A0R2DKD1"/>
<proteinExistence type="predicted"/>
<dbReference type="Proteomes" id="UP000051589">
    <property type="component" value="Unassembled WGS sequence"/>
</dbReference>